<feature type="compositionally biased region" description="Polar residues" evidence="5">
    <location>
        <begin position="93"/>
        <end position="105"/>
    </location>
</feature>
<evidence type="ECO:0000313" key="6">
    <source>
        <dbReference type="EMBL" id="KAH8511957.1"/>
    </source>
</evidence>
<dbReference type="PANTHER" id="PTHR14577:SF0">
    <property type="entry name" value="NUCLEOLAR PROTEIN 12"/>
    <property type="match status" value="1"/>
</dbReference>
<feature type="compositionally biased region" description="Acidic residues" evidence="5">
    <location>
        <begin position="76"/>
        <end position="88"/>
    </location>
</feature>
<evidence type="ECO:0000256" key="4">
    <source>
        <dbReference type="ARBA" id="ARBA00023242"/>
    </source>
</evidence>
<comment type="subcellular location">
    <subcellularLocation>
        <location evidence="1">Nucleus</location>
        <location evidence="1">Nucleolus</location>
    </subcellularLocation>
</comment>
<keyword evidence="7" id="KW-1185">Reference proteome</keyword>
<keyword evidence="4" id="KW-0539">Nucleus</keyword>
<evidence type="ECO:0000256" key="2">
    <source>
        <dbReference type="ARBA" id="ARBA00007175"/>
    </source>
</evidence>
<evidence type="ECO:0000256" key="3">
    <source>
        <dbReference type="ARBA" id="ARBA00023054"/>
    </source>
</evidence>
<name>A0A8T2Z3J3_POPDE</name>
<sequence length="173" mass="19376">MGAEIEDNGAIQIPPTRVRHIKDYVTGFHKRKKKRRKEAIKQQEEKLRLKRIASRKQRKLEKEFALNGGAPPATNESDEYEEDHEESEPIASVNGTTKYDNGDMQVTVTASEISREDIDGSSEKTQAAVPRLVEADSTHKLSIDGFTVFGWQVLSGNPSSLSSVFTQKFNGQQ</sequence>
<accession>A0A8T2Z3J3</accession>
<protein>
    <submittedName>
        <fullName evidence="6">Uncharacterized protein</fullName>
    </submittedName>
</protein>
<comment type="caution">
    <text evidence="6">The sequence shown here is derived from an EMBL/GenBank/DDBJ whole genome shotgun (WGS) entry which is preliminary data.</text>
</comment>
<feature type="compositionally biased region" description="Basic residues" evidence="5">
    <location>
        <begin position="28"/>
        <end position="38"/>
    </location>
</feature>
<evidence type="ECO:0000313" key="7">
    <source>
        <dbReference type="Proteomes" id="UP000807159"/>
    </source>
</evidence>
<gene>
    <name evidence="6" type="ORF">H0E87_009228</name>
</gene>
<feature type="compositionally biased region" description="Basic residues" evidence="5">
    <location>
        <begin position="48"/>
        <end position="59"/>
    </location>
</feature>
<dbReference type="Pfam" id="PF09805">
    <property type="entry name" value="Nop25"/>
    <property type="match status" value="1"/>
</dbReference>
<dbReference type="EMBL" id="JACEGQ020000004">
    <property type="protein sequence ID" value="KAH8511957.1"/>
    <property type="molecule type" value="Genomic_DNA"/>
</dbReference>
<dbReference type="GO" id="GO:0019843">
    <property type="term" value="F:rRNA binding"/>
    <property type="evidence" value="ECO:0007669"/>
    <property type="project" value="TreeGrafter"/>
</dbReference>
<reference evidence="6" key="1">
    <citation type="journal article" date="2021" name="J. Hered.">
        <title>Genome Assembly of Salicaceae Populus deltoides (Eastern Cottonwood) I-69 Based on Nanopore Sequencing and Hi-C Technologies.</title>
        <authorList>
            <person name="Bai S."/>
            <person name="Wu H."/>
            <person name="Zhang J."/>
            <person name="Pan Z."/>
            <person name="Zhao W."/>
            <person name="Li Z."/>
            <person name="Tong C."/>
        </authorList>
    </citation>
    <scope>NUCLEOTIDE SEQUENCE</scope>
    <source>
        <tissue evidence="6">Leaf</tissue>
    </source>
</reference>
<dbReference type="GO" id="GO:0005730">
    <property type="term" value="C:nucleolus"/>
    <property type="evidence" value="ECO:0007669"/>
    <property type="project" value="UniProtKB-SubCell"/>
</dbReference>
<dbReference type="InterPro" id="IPR019186">
    <property type="entry name" value="Nucleolar_protein_12"/>
</dbReference>
<organism evidence="6 7">
    <name type="scientific">Populus deltoides</name>
    <name type="common">Eastern poplar</name>
    <name type="synonym">Eastern cottonwood</name>
    <dbReference type="NCBI Taxonomy" id="3696"/>
    <lineage>
        <taxon>Eukaryota</taxon>
        <taxon>Viridiplantae</taxon>
        <taxon>Streptophyta</taxon>
        <taxon>Embryophyta</taxon>
        <taxon>Tracheophyta</taxon>
        <taxon>Spermatophyta</taxon>
        <taxon>Magnoliopsida</taxon>
        <taxon>eudicotyledons</taxon>
        <taxon>Gunneridae</taxon>
        <taxon>Pentapetalae</taxon>
        <taxon>rosids</taxon>
        <taxon>fabids</taxon>
        <taxon>Malpighiales</taxon>
        <taxon>Salicaceae</taxon>
        <taxon>Saliceae</taxon>
        <taxon>Populus</taxon>
    </lineage>
</organism>
<proteinExistence type="inferred from homology"/>
<feature type="region of interest" description="Disordered" evidence="5">
    <location>
        <begin position="28"/>
        <end position="105"/>
    </location>
</feature>
<evidence type="ECO:0000256" key="5">
    <source>
        <dbReference type="SAM" id="MobiDB-lite"/>
    </source>
</evidence>
<evidence type="ECO:0000256" key="1">
    <source>
        <dbReference type="ARBA" id="ARBA00004604"/>
    </source>
</evidence>
<keyword evidence="3" id="KW-0175">Coiled coil</keyword>
<comment type="similarity">
    <text evidence="2">Belongs to the RRP17 family.</text>
</comment>
<dbReference type="AlphaFoldDB" id="A0A8T2Z3J3"/>
<dbReference type="PANTHER" id="PTHR14577">
    <property type="entry name" value="NUCLEOLAR PROTEIN 12"/>
    <property type="match status" value="1"/>
</dbReference>
<dbReference type="Proteomes" id="UP000807159">
    <property type="component" value="Chromosome 4"/>
</dbReference>